<dbReference type="GeneTree" id="ENSGT00940000155053"/>
<evidence type="ECO:0000313" key="3">
    <source>
        <dbReference type="Ensembl" id="ENSKMAP00000020325.1"/>
    </source>
</evidence>
<accession>A0A3Q3AV20</accession>
<dbReference type="KEGG" id="kmr:108243139"/>
<proteinExistence type="predicted"/>
<keyword evidence="1" id="KW-0175">Coiled coil</keyword>
<sequence length="225" mass="25544">MATSSSPRLFAAEAMETLNRNVGKRQQGDAADGEDGFKHKDESPKDGGGKDSVVDFFLNFLFQHGMTETLLCFQSEWHELVRRKGLVAAGRGGAVPDVYVENQRLDRELRNALREREEVRRAASAGPETLEWAQRARDLHRMQHKQDLQEVKRLSEGIKRLKAQCDAHGNKIKTMREKYLAAAKQVRLALDREKGAQETQETETRMSMSQEEALKDNVPSNKHQT</sequence>
<dbReference type="Ensembl" id="ENSKMAT00000020593.1">
    <property type="protein sequence ID" value="ENSKMAP00000020325.1"/>
    <property type="gene ID" value="ENSKMAG00000015110.1"/>
</dbReference>
<dbReference type="OrthoDB" id="538223at2759"/>
<organism evidence="3 4">
    <name type="scientific">Kryptolebias marmoratus</name>
    <name type="common">Mangrove killifish</name>
    <name type="synonym">Rivulus marmoratus</name>
    <dbReference type="NCBI Taxonomy" id="37003"/>
    <lineage>
        <taxon>Eukaryota</taxon>
        <taxon>Metazoa</taxon>
        <taxon>Chordata</taxon>
        <taxon>Craniata</taxon>
        <taxon>Vertebrata</taxon>
        <taxon>Euteleostomi</taxon>
        <taxon>Actinopterygii</taxon>
        <taxon>Neopterygii</taxon>
        <taxon>Teleostei</taxon>
        <taxon>Neoteleostei</taxon>
        <taxon>Acanthomorphata</taxon>
        <taxon>Ovalentaria</taxon>
        <taxon>Atherinomorphae</taxon>
        <taxon>Cyprinodontiformes</taxon>
        <taxon>Rivulidae</taxon>
        <taxon>Kryptolebias</taxon>
    </lineage>
</organism>
<feature type="region of interest" description="Disordered" evidence="2">
    <location>
        <begin position="16"/>
        <end position="48"/>
    </location>
</feature>
<protein>
    <submittedName>
        <fullName evidence="3">Sperm-associated antigen 16 protein-like</fullName>
    </submittedName>
</protein>
<keyword evidence="4" id="KW-1185">Reference proteome</keyword>
<dbReference type="RefSeq" id="XP_017283883.1">
    <property type="nucleotide sequence ID" value="XM_017428394.3"/>
</dbReference>
<dbReference type="InterPro" id="IPR050995">
    <property type="entry name" value="WD-F-box_domain-protein"/>
</dbReference>
<name>A0A3Q3AV20_KRYMA</name>
<feature type="coiled-coil region" evidence="1">
    <location>
        <begin position="102"/>
        <end position="178"/>
    </location>
</feature>
<feature type="region of interest" description="Disordered" evidence="2">
    <location>
        <begin position="191"/>
        <end position="225"/>
    </location>
</feature>
<dbReference type="PANTHER" id="PTHR14604">
    <property type="entry name" value="WD40 REPEAT PF20"/>
    <property type="match status" value="1"/>
</dbReference>
<feature type="compositionally biased region" description="Basic and acidic residues" evidence="2">
    <location>
        <begin position="35"/>
        <end position="48"/>
    </location>
</feature>
<evidence type="ECO:0000256" key="1">
    <source>
        <dbReference type="SAM" id="Coils"/>
    </source>
</evidence>
<reference evidence="3" key="1">
    <citation type="submission" date="2025-08" db="UniProtKB">
        <authorList>
            <consortium name="Ensembl"/>
        </authorList>
    </citation>
    <scope>IDENTIFICATION</scope>
</reference>
<dbReference type="PANTHER" id="PTHR14604:SF3">
    <property type="entry name" value="SPERM-ASSOCIATED ANTIGEN 16 PROTEIN"/>
    <property type="match status" value="1"/>
</dbReference>
<evidence type="ECO:0000313" key="4">
    <source>
        <dbReference type="Proteomes" id="UP000264800"/>
    </source>
</evidence>
<reference evidence="3" key="2">
    <citation type="submission" date="2025-09" db="UniProtKB">
        <authorList>
            <consortium name="Ensembl"/>
        </authorList>
    </citation>
    <scope>IDENTIFICATION</scope>
</reference>
<dbReference type="GeneID" id="108243139"/>
<dbReference type="Proteomes" id="UP000264800">
    <property type="component" value="Unplaced"/>
</dbReference>
<dbReference type="AlphaFoldDB" id="A0A3Q3AV20"/>
<evidence type="ECO:0000256" key="2">
    <source>
        <dbReference type="SAM" id="MobiDB-lite"/>
    </source>
</evidence>